<evidence type="ECO:0000313" key="2">
    <source>
        <dbReference type="EMBL" id="MDN5204527.1"/>
    </source>
</evidence>
<gene>
    <name evidence="2" type="ORF">QQ008_24255</name>
</gene>
<dbReference type="InterPro" id="IPR011990">
    <property type="entry name" value="TPR-like_helical_dom_sf"/>
</dbReference>
<comment type="caution">
    <text evidence="2">The sequence shown here is derived from an EMBL/GenBank/DDBJ whole genome shotgun (WGS) entry which is preliminary data.</text>
</comment>
<evidence type="ECO:0000256" key="1">
    <source>
        <dbReference type="SAM" id="Phobius"/>
    </source>
</evidence>
<evidence type="ECO:0000313" key="3">
    <source>
        <dbReference type="Proteomes" id="UP001172082"/>
    </source>
</evidence>
<feature type="transmembrane region" description="Helical" evidence="1">
    <location>
        <begin position="99"/>
        <end position="118"/>
    </location>
</feature>
<proteinExistence type="predicted"/>
<dbReference type="InterPro" id="IPR019734">
    <property type="entry name" value="TPR_rpt"/>
</dbReference>
<dbReference type="Pfam" id="PF13174">
    <property type="entry name" value="TPR_6"/>
    <property type="match status" value="1"/>
</dbReference>
<protein>
    <submittedName>
        <fullName evidence="2">Tetratricopeptide repeat protein</fullName>
    </submittedName>
</protein>
<keyword evidence="1" id="KW-0812">Transmembrane</keyword>
<keyword evidence="1" id="KW-1133">Transmembrane helix</keyword>
<accession>A0ABT8KX44</accession>
<dbReference type="Gene3D" id="1.25.40.10">
    <property type="entry name" value="Tetratricopeptide repeat domain"/>
    <property type="match status" value="1"/>
</dbReference>
<organism evidence="2 3">
    <name type="scientific">Splendidivirga corallicola</name>
    <dbReference type="NCBI Taxonomy" id="3051826"/>
    <lineage>
        <taxon>Bacteria</taxon>
        <taxon>Pseudomonadati</taxon>
        <taxon>Bacteroidota</taxon>
        <taxon>Cytophagia</taxon>
        <taxon>Cytophagales</taxon>
        <taxon>Splendidivirgaceae</taxon>
        <taxon>Splendidivirga</taxon>
    </lineage>
</organism>
<reference evidence="2" key="1">
    <citation type="submission" date="2023-06" db="EMBL/GenBank/DDBJ databases">
        <title>Genomic of Parafulvivirga corallium.</title>
        <authorList>
            <person name="Wang G."/>
        </authorList>
    </citation>
    <scope>NUCLEOTIDE SEQUENCE</scope>
    <source>
        <strain evidence="2">BMA10</strain>
    </source>
</reference>
<keyword evidence="1" id="KW-0472">Membrane</keyword>
<dbReference type="SUPFAM" id="SSF48452">
    <property type="entry name" value="TPR-like"/>
    <property type="match status" value="1"/>
</dbReference>
<name>A0ABT8KX44_9BACT</name>
<keyword evidence="3" id="KW-1185">Reference proteome</keyword>
<dbReference type="EMBL" id="JAUJEA010000011">
    <property type="protein sequence ID" value="MDN5204527.1"/>
    <property type="molecule type" value="Genomic_DNA"/>
</dbReference>
<dbReference type="RefSeq" id="WP_346754547.1">
    <property type="nucleotide sequence ID" value="NZ_JAUJEA010000011.1"/>
</dbReference>
<sequence length="260" mass="29924">MEKEEMEFFEKIERYLEGKLTESEKIELQKALSNDPDLLKEAEINKVIIETLKNRNLLRIKNDVDQAMNIVKRAMEHDSVPFEQSHGEKPKRSIQFSNSLLKIAAVISILILSIIAIIKLTQSNSVDSIVISYLGEPYQAPPFYRAPQESAENWKQNYQSRNFVMARNILEGLVQSDDKNLEAQFYLGLCYLYQPERDPKKAIDQFNNVLAGKSRYEEQAMWYLGLSYYLAGNKQAAVNTLRKVRGVRQEAAASLLQKLN</sequence>
<dbReference type="Proteomes" id="UP001172082">
    <property type="component" value="Unassembled WGS sequence"/>
</dbReference>